<accession>A0A159D6K0</accession>
<organism evidence="1 2">
    <name type="scientific">Free State vervet virus</name>
    <dbReference type="NCBI Taxonomy" id="1737586"/>
    <lineage>
        <taxon>Viruses</taxon>
        <taxon>Riboviria</taxon>
        <taxon>Orthornavirae</taxon>
        <taxon>Pisuviricota</taxon>
        <taxon>Pisoniviricetes</taxon>
        <taxon>Nidovirales</taxon>
        <taxon>Arnidovirineae</taxon>
        <taxon>Arteriviridae</taxon>
        <taxon>Simarterivirinae</taxon>
        <taxon>Epsilonarterivirus</taxon>
        <taxon>Sheartevirus</taxon>
        <taxon>Epsilonarterivirus safriver</taxon>
    </lineage>
</organism>
<sequence length="190" mass="21111">MPSMSFLFLSLTFSSIWLSSFLPSLSAESSASHYEDFSNVSQELSHLTAKAACARISHLCQPNILPSHSLGITAQSAVAAWFHNLHARMLGTANLQVKGIRAEFTYSESCVRLPTTLIKEAALKEPIGVKAYAAVVCHQFIKTACYAYQNITTKWDTTQSLQYSHSLHFCVVCMAIVLSSQILTFMFRFF</sequence>
<dbReference type="Proteomes" id="UP000165351">
    <property type="component" value="Genome"/>
</dbReference>
<protein>
    <submittedName>
        <fullName evidence="1">GP2b protein</fullName>
    </submittedName>
</protein>
<dbReference type="InterPro" id="IPR003434">
    <property type="entry name" value="Arteri_GP2a"/>
</dbReference>
<name>A0A159D6K0_9NIDO</name>
<evidence type="ECO:0000313" key="1">
    <source>
        <dbReference type="EMBL" id="ALS54103.1"/>
    </source>
</evidence>
<reference evidence="1 2" key="1">
    <citation type="journal article" date="2016" name="J. Virol.">
        <title>Arteriviruses, Pegiviruses, and Lentiviruses Are Common among Wild African Monkeys.</title>
        <authorList>
            <person name="Bailey A."/>
            <person name="Heimbruch K."/>
        </authorList>
    </citation>
    <scope>NUCLEOTIDE SEQUENCE [LARGE SCALE GENOMIC DNA]</scope>
    <source>
        <strain evidence="1">VSAC4004</strain>
    </source>
</reference>
<evidence type="ECO:0000313" key="2">
    <source>
        <dbReference type="Proteomes" id="UP000165351"/>
    </source>
</evidence>
<dbReference type="Pfam" id="PF02340">
    <property type="entry name" value="PRRSV_Env"/>
    <property type="match status" value="1"/>
</dbReference>
<proteinExistence type="predicted"/>
<dbReference type="EMBL" id="KR862293">
    <property type="protein sequence ID" value="ALS54103.1"/>
    <property type="molecule type" value="Genomic_RNA"/>
</dbReference>